<comment type="caution">
    <text evidence="1">The sequence shown here is derived from an EMBL/GenBank/DDBJ whole genome shotgun (WGS) entry which is preliminary data.</text>
</comment>
<organism evidence="1 2">
    <name type="scientific">Senegalimassilia faecalis</name>
    <dbReference type="NCBI Taxonomy" id="2509433"/>
    <lineage>
        <taxon>Bacteria</taxon>
        <taxon>Bacillati</taxon>
        <taxon>Actinomycetota</taxon>
        <taxon>Coriobacteriia</taxon>
        <taxon>Coriobacteriales</taxon>
        <taxon>Coriobacteriaceae</taxon>
        <taxon>Senegalimassilia</taxon>
    </lineage>
</organism>
<gene>
    <name evidence="1" type="ORF">ET524_09650</name>
</gene>
<protein>
    <submittedName>
        <fullName evidence="1">WYL domain-containing protein</fullName>
    </submittedName>
</protein>
<accession>A0A4Q2K0D7</accession>
<keyword evidence="2" id="KW-1185">Reference proteome</keyword>
<evidence type="ECO:0000313" key="1">
    <source>
        <dbReference type="EMBL" id="RXZ54716.1"/>
    </source>
</evidence>
<dbReference type="AlphaFoldDB" id="A0A4Q2K0D7"/>
<evidence type="ECO:0000313" key="2">
    <source>
        <dbReference type="Proteomes" id="UP000293345"/>
    </source>
</evidence>
<proteinExistence type="predicted"/>
<reference evidence="1 2" key="1">
    <citation type="submission" date="2019-01" db="EMBL/GenBank/DDBJ databases">
        <title>Senegalimassilia sp. nov. KGMB04484 isolated human feces.</title>
        <authorList>
            <person name="Han K.-I."/>
            <person name="Kim J.-S."/>
            <person name="Lee K.C."/>
            <person name="Suh M.K."/>
            <person name="Eom M.K."/>
            <person name="Lee J.H."/>
            <person name="Park S.-H."/>
            <person name="Kang S.W."/>
            <person name="Park J.-E."/>
            <person name="Oh B.S."/>
            <person name="Yu S.Y."/>
            <person name="Choi S.-H."/>
            <person name="Lee D.H."/>
            <person name="Yoon H."/>
            <person name="Kim B.-Y."/>
            <person name="Lee J.H."/>
            <person name="Lee J.-S."/>
        </authorList>
    </citation>
    <scope>NUCLEOTIDE SEQUENCE [LARGE SCALE GENOMIC DNA]</scope>
    <source>
        <strain evidence="1 2">KGMB04484</strain>
    </source>
</reference>
<dbReference type="PROSITE" id="PS52050">
    <property type="entry name" value="WYL"/>
    <property type="match status" value="1"/>
</dbReference>
<sequence>MFMSCSYRLFLERNLASRRFLMDKSKHEGKSTEAVPQGLINCNDIENAKNKIAFLCIEKILLEYTNYDRKLDVAINDLSVTEIQTKLYELYSLKCSPEFVSKSIDALIAFYGKCDAFAPDGSSYTIPAEVVLNKVSKSEKKAKGQGVKQYYSISHSLSKAEVEYLVQQCRNRNDSIDAEETVKALKALVNVSDRAVISDVSPSSAQVSLTELLRTISEIEKAISRCSKVSFIYDGRREKPYLPLYLGCDDGRYYLIALARNAKRPNCLPLGNGIREFRHLDGLGLFRILRVDKIKEIGPLLPAAGWAQENYDALRDLAKLYLDTSVNGLPSVDIRDVKVKCHKAAKEDYLISKFVNHGCNKVDETDAYSIYEIRNVSIEGMKVWALGWIDCFEVVEPIDLAEEIKAELSNNVYTKNGEKEQHSSEE</sequence>
<dbReference type="Proteomes" id="UP000293345">
    <property type="component" value="Unassembled WGS sequence"/>
</dbReference>
<dbReference type="EMBL" id="SDPW01000001">
    <property type="protein sequence ID" value="RXZ54716.1"/>
    <property type="molecule type" value="Genomic_DNA"/>
</dbReference>
<name>A0A4Q2K0D7_9ACTN</name>